<evidence type="ECO:0000256" key="7">
    <source>
        <dbReference type="ARBA" id="ARBA00022982"/>
    </source>
</evidence>
<comment type="cofactor">
    <cofactor evidence="1">
        <name>heme b</name>
        <dbReference type="ChEBI" id="CHEBI:60344"/>
    </cofactor>
</comment>
<evidence type="ECO:0000313" key="13">
    <source>
        <dbReference type="EMBL" id="ORY95487.1"/>
    </source>
</evidence>
<feature type="transmembrane region" description="Helical" evidence="11">
    <location>
        <begin position="159"/>
        <end position="178"/>
    </location>
</feature>
<dbReference type="Proteomes" id="UP000242180">
    <property type="component" value="Unassembled WGS sequence"/>
</dbReference>
<dbReference type="InterPro" id="IPR006593">
    <property type="entry name" value="Cyt_b561/ferric_Rdtase_TM"/>
</dbReference>
<dbReference type="GO" id="GO:0046872">
    <property type="term" value="F:metal ion binding"/>
    <property type="evidence" value="ECO:0007669"/>
    <property type="project" value="UniProtKB-KW"/>
</dbReference>
<dbReference type="Pfam" id="PF03188">
    <property type="entry name" value="Cytochrom_B561"/>
    <property type="match status" value="1"/>
</dbReference>
<keyword evidence="10 11" id="KW-0472">Membrane</keyword>
<dbReference type="InParanoid" id="A0A1X2H9Y9"/>
<feature type="transmembrane region" description="Helical" evidence="11">
    <location>
        <begin position="89"/>
        <end position="108"/>
    </location>
</feature>
<evidence type="ECO:0000256" key="8">
    <source>
        <dbReference type="ARBA" id="ARBA00022989"/>
    </source>
</evidence>
<dbReference type="InterPro" id="IPR045150">
    <property type="entry name" value="CYB561D1/2"/>
</dbReference>
<feature type="transmembrane region" description="Helical" evidence="11">
    <location>
        <begin position="128"/>
        <end position="147"/>
    </location>
</feature>
<dbReference type="GO" id="GO:0140575">
    <property type="term" value="F:transmembrane monodehydroascorbate reductase activity"/>
    <property type="evidence" value="ECO:0007669"/>
    <property type="project" value="InterPro"/>
</dbReference>
<dbReference type="PANTHER" id="PTHR15422">
    <property type="entry name" value="OS05G0565100 PROTEIN"/>
    <property type="match status" value="1"/>
</dbReference>
<feature type="transmembrane region" description="Helical" evidence="11">
    <location>
        <begin position="190"/>
        <end position="207"/>
    </location>
</feature>
<comment type="caution">
    <text evidence="13">The sequence shown here is derived from an EMBL/GenBank/DDBJ whole genome shotgun (WGS) entry which is preliminary data.</text>
</comment>
<proteinExistence type="predicted"/>
<evidence type="ECO:0000313" key="14">
    <source>
        <dbReference type="Proteomes" id="UP000242180"/>
    </source>
</evidence>
<keyword evidence="8 11" id="KW-1133">Transmembrane helix</keyword>
<name>A0A1X2H9Y9_SYNRA</name>
<protein>
    <submittedName>
        <fullName evidence="13">Eukaryotic cytochrome b561-domain-containing protein</fullName>
    </submittedName>
</protein>
<organism evidence="13 14">
    <name type="scientific">Syncephalastrum racemosum</name>
    <name type="common">Filamentous fungus</name>
    <dbReference type="NCBI Taxonomy" id="13706"/>
    <lineage>
        <taxon>Eukaryota</taxon>
        <taxon>Fungi</taxon>
        <taxon>Fungi incertae sedis</taxon>
        <taxon>Mucoromycota</taxon>
        <taxon>Mucoromycotina</taxon>
        <taxon>Mucoromycetes</taxon>
        <taxon>Mucorales</taxon>
        <taxon>Syncephalastraceae</taxon>
        <taxon>Syncephalastrum</taxon>
    </lineage>
</organism>
<dbReference type="SMART" id="SM00665">
    <property type="entry name" value="B561"/>
    <property type="match status" value="1"/>
</dbReference>
<feature type="transmembrane region" description="Helical" evidence="11">
    <location>
        <begin position="26"/>
        <end position="44"/>
    </location>
</feature>
<evidence type="ECO:0000256" key="6">
    <source>
        <dbReference type="ARBA" id="ARBA00022723"/>
    </source>
</evidence>
<dbReference type="InterPro" id="IPR037272">
    <property type="entry name" value="SNS_sf"/>
</dbReference>
<reference evidence="13 14" key="1">
    <citation type="submission" date="2016-07" db="EMBL/GenBank/DDBJ databases">
        <title>Pervasive Adenine N6-methylation of Active Genes in Fungi.</title>
        <authorList>
            <consortium name="DOE Joint Genome Institute"/>
            <person name="Mondo S.J."/>
            <person name="Dannebaum R.O."/>
            <person name="Kuo R.C."/>
            <person name="Labutti K."/>
            <person name="Haridas S."/>
            <person name="Kuo A."/>
            <person name="Salamov A."/>
            <person name="Ahrendt S.R."/>
            <person name="Lipzen A."/>
            <person name="Sullivan W."/>
            <person name="Andreopoulos W.B."/>
            <person name="Clum A."/>
            <person name="Lindquist E."/>
            <person name="Daum C."/>
            <person name="Ramamoorthy G.K."/>
            <person name="Gryganskyi A."/>
            <person name="Culley D."/>
            <person name="Magnuson J.K."/>
            <person name="James T.Y."/>
            <person name="O'Malley M.A."/>
            <person name="Stajich J.E."/>
            <person name="Spatafora J.W."/>
            <person name="Visel A."/>
            <person name="Grigoriev I.V."/>
        </authorList>
    </citation>
    <scope>NUCLEOTIDE SEQUENCE [LARGE SCALE GENOMIC DNA]</scope>
    <source>
        <strain evidence="13 14">NRRL 2496</strain>
    </source>
</reference>
<evidence type="ECO:0000256" key="10">
    <source>
        <dbReference type="ARBA" id="ARBA00023136"/>
    </source>
</evidence>
<keyword evidence="9" id="KW-0408">Iron</keyword>
<evidence type="ECO:0000256" key="4">
    <source>
        <dbReference type="ARBA" id="ARBA00022617"/>
    </source>
</evidence>
<evidence type="ECO:0000259" key="12">
    <source>
        <dbReference type="PROSITE" id="PS50939"/>
    </source>
</evidence>
<dbReference type="STRING" id="13706.A0A1X2H9Y9"/>
<feature type="transmembrane region" description="Helical" evidence="11">
    <location>
        <begin position="56"/>
        <end position="77"/>
    </location>
</feature>
<dbReference type="PANTHER" id="PTHR15422:SF45">
    <property type="entry name" value="CYTOCHROME B561 DOMAIN-CONTAINING PROTEIN"/>
    <property type="match status" value="1"/>
</dbReference>
<accession>A0A1X2H9Y9</accession>
<dbReference type="AlphaFoldDB" id="A0A1X2H9Y9"/>
<gene>
    <name evidence="13" type="ORF">BCR43DRAFT_459284</name>
</gene>
<dbReference type="Gene3D" id="1.20.120.1770">
    <property type="match status" value="1"/>
</dbReference>
<dbReference type="OMA" id="PGHEHFA"/>
<keyword evidence="3" id="KW-0813">Transport</keyword>
<feature type="domain" description="Cytochrome b561" evidence="12">
    <location>
        <begin position="19"/>
        <end position="212"/>
    </location>
</feature>
<keyword evidence="7" id="KW-0249">Electron transport</keyword>
<sequence length="221" mass="24783">MAGQQEQMPLLPDIPSRRPFDALSMLSVRLGLLLFAALVLSVLARVPLSVFSYHPFFMTLFIVLFTEGIALLQPTSTAIEKQRGLRRHAIVQGAAITAAILGVSAIFYNKVISNKDHFTSAHGQLGLFVILFLISQVVFGLLVGYTTPAAKRYWKYHRITGYTLTIIAWLTAELGVRADYVYNNMAFEGLIWFHWVALILIILGISYRVRLSKWGIRVTQA</sequence>
<dbReference type="CDD" id="cd08761">
    <property type="entry name" value="Cyt_b561_CYB561D2_like"/>
    <property type="match status" value="1"/>
</dbReference>
<evidence type="ECO:0000256" key="3">
    <source>
        <dbReference type="ARBA" id="ARBA00022448"/>
    </source>
</evidence>
<evidence type="ECO:0000256" key="5">
    <source>
        <dbReference type="ARBA" id="ARBA00022692"/>
    </source>
</evidence>
<evidence type="ECO:0000256" key="11">
    <source>
        <dbReference type="SAM" id="Phobius"/>
    </source>
</evidence>
<comment type="subcellular location">
    <subcellularLocation>
        <location evidence="2">Membrane</location>
        <topology evidence="2">Multi-pass membrane protein</topology>
    </subcellularLocation>
</comment>
<keyword evidence="5 11" id="KW-0812">Transmembrane</keyword>
<dbReference type="PROSITE" id="PS50939">
    <property type="entry name" value="CYTOCHROME_B561"/>
    <property type="match status" value="1"/>
</dbReference>
<keyword evidence="4" id="KW-0349">Heme</keyword>
<evidence type="ECO:0000256" key="2">
    <source>
        <dbReference type="ARBA" id="ARBA00004141"/>
    </source>
</evidence>
<dbReference type="OrthoDB" id="432881at2759"/>
<dbReference type="SUPFAM" id="SSF161070">
    <property type="entry name" value="SNF-like"/>
    <property type="match status" value="1"/>
</dbReference>
<dbReference type="GO" id="GO:0016020">
    <property type="term" value="C:membrane"/>
    <property type="evidence" value="ECO:0007669"/>
    <property type="project" value="UniProtKB-SubCell"/>
</dbReference>
<evidence type="ECO:0000256" key="9">
    <source>
        <dbReference type="ARBA" id="ARBA00023004"/>
    </source>
</evidence>
<keyword evidence="14" id="KW-1185">Reference proteome</keyword>
<keyword evidence="6" id="KW-0479">Metal-binding</keyword>
<evidence type="ECO:0000256" key="1">
    <source>
        <dbReference type="ARBA" id="ARBA00001970"/>
    </source>
</evidence>
<dbReference type="EMBL" id="MCGN01000006">
    <property type="protein sequence ID" value="ORY95487.1"/>
    <property type="molecule type" value="Genomic_DNA"/>
</dbReference>